<protein>
    <recommendedName>
        <fullName evidence="14">ATP-dependent helicase Rep</fullName>
    </recommendedName>
    <alternativeName>
        <fullName evidence="15">RepP</fullName>
    </alternativeName>
</protein>
<evidence type="ECO:0000256" key="3">
    <source>
        <dbReference type="ARBA" id="ARBA00022679"/>
    </source>
</evidence>
<gene>
    <name evidence="17" type="ORF">SEMRO_837_G209180.1</name>
</gene>
<accession>A0A9N8EEX6</accession>
<evidence type="ECO:0000256" key="13">
    <source>
        <dbReference type="ARBA" id="ARBA00023268"/>
    </source>
</evidence>
<dbReference type="Gene3D" id="3.40.50.300">
    <property type="entry name" value="P-loop containing nucleotide triphosphate hydrolases"/>
    <property type="match status" value="1"/>
</dbReference>
<keyword evidence="3" id="KW-0808">Transferase</keyword>
<evidence type="ECO:0000313" key="18">
    <source>
        <dbReference type="Proteomes" id="UP001153069"/>
    </source>
</evidence>
<dbReference type="SUPFAM" id="SSF52540">
    <property type="entry name" value="P-loop containing nucleoside triphosphate hydrolases"/>
    <property type="match status" value="1"/>
</dbReference>
<evidence type="ECO:0000256" key="4">
    <source>
        <dbReference type="ARBA" id="ARBA00022695"/>
    </source>
</evidence>
<evidence type="ECO:0000256" key="15">
    <source>
        <dbReference type="ARBA" id="ARBA00032243"/>
    </source>
</evidence>
<dbReference type="GO" id="GO:0016779">
    <property type="term" value="F:nucleotidyltransferase activity"/>
    <property type="evidence" value="ECO:0007669"/>
    <property type="project" value="UniProtKB-KW"/>
</dbReference>
<dbReference type="AlphaFoldDB" id="A0A9N8EEX6"/>
<dbReference type="Proteomes" id="UP001153069">
    <property type="component" value="Unassembled WGS sequence"/>
</dbReference>
<dbReference type="InterPro" id="IPR027417">
    <property type="entry name" value="P-loop_NTPase"/>
</dbReference>
<evidence type="ECO:0000256" key="9">
    <source>
        <dbReference type="ARBA" id="ARBA00022759"/>
    </source>
</evidence>
<dbReference type="InterPro" id="IPR049912">
    <property type="entry name" value="CRESS_DNA_REP"/>
</dbReference>
<evidence type="ECO:0000256" key="11">
    <source>
        <dbReference type="ARBA" id="ARBA00023124"/>
    </source>
</evidence>
<keyword evidence="4" id="KW-0548">Nucleotidyltransferase</keyword>
<dbReference type="Pfam" id="PF00799">
    <property type="entry name" value="Gemini_AL1"/>
    <property type="match status" value="1"/>
</dbReference>
<keyword evidence="18" id="KW-1185">Reference proteome</keyword>
<dbReference type="GO" id="GO:0003724">
    <property type="term" value="F:RNA helicase activity"/>
    <property type="evidence" value="ECO:0007669"/>
    <property type="project" value="InterPro"/>
</dbReference>
<dbReference type="GO" id="GO:0006260">
    <property type="term" value="P:DNA replication"/>
    <property type="evidence" value="ECO:0007669"/>
    <property type="project" value="UniProtKB-KW"/>
</dbReference>
<evidence type="ECO:0000256" key="12">
    <source>
        <dbReference type="ARBA" id="ARBA00023125"/>
    </source>
</evidence>
<keyword evidence="7" id="KW-0479">Metal-binding</keyword>
<comment type="similarity">
    <text evidence="2">Belongs to the nanoviruses/circoviruses replication-associated protein family.</text>
</comment>
<evidence type="ECO:0000256" key="6">
    <source>
        <dbReference type="ARBA" id="ARBA00022722"/>
    </source>
</evidence>
<keyword evidence="11" id="KW-0190">Covalent protein-DNA linkage</keyword>
<evidence type="ECO:0000259" key="16">
    <source>
        <dbReference type="PROSITE" id="PS52020"/>
    </source>
</evidence>
<dbReference type="InterPro" id="IPR000605">
    <property type="entry name" value="Helicase_SF3_ssDNA/RNA_vir"/>
</dbReference>
<keyword evidence="13" id="KW-0511">Multifunctional enzyme</keyword>
<evidence type="ECO:0000256" key="10">
    <source>
        <dbReference type="ARBA" id="ARBA00022801"/>
    </source>
</evidence>
<keyword evidence="9" id="KW-0255">Endonuclease</keyword>
<reference evidence="17" key="1">
    <citation type="submission" date="2020-06" db="EMBL/GenBank/DDBJ databases">
        <authorList>
            <consortium name="Plant Systems Biology data submission"/>
        </authorList>
    </citation>
    <scope>NUCLEOTIDE SEQUENCE</scope>
    <source>
        <strain evidence="17">D6</strain>
    </source>
</reference>
<dbReference type="Pfam" id="PF00910">
    <property type="entry name" value="RNA_helicase"/>
    <property type="match status" value="1"/>
</dbReference>
<keyword evidence="5" id="KW-0235">DNA replication</keyword>
<evidence type="ECO:0000256" key="14">
    <source>
        <dbReference type="ARBA" id="ARBA00030754"/>
    </source>
</evidence>
<dbReference type="GO" id="GO:0003723">
    <property type="term" value="F:RNA binding"/>
    <property type="evidence" value="ECO:0007669"/>
    <property type="project" value="InterPro"/>
</dbReference>
<dbReference type="Gene3D" id="3.40.1310.20">
    <property type="match status" value="1"/>
</dbReference>
<organism evidence="17 18">
    <name type="scientific">Seminavis robusta</name>
    <dbReference type="NCBI Taxonomy" id="568900"/>
    <lineage>
        <taxon>Eukaryota</taxon>
        <taxon>Sar</taxon>
        <taxon>Stramenopiles</taxon>
        <taxon>Ochrophyta</taxon>
        <taxon>Bacillariophyta</taxon>
        <taxon>Bacillariophyceae</taxon>
        <taxon>Bacillariophycidae</taxon>
        <taxon>Naviculales</taxon>
        <taxon>Naviculaceae</taxon>
        <taxon>Seminavis</taxon>
    </lineage>
</organism>
<dbReference type="PROSITE" id="PS52020">
    <property type="entry name" value="CRESS_DNA_REP"/>
    <property type="match status" value="1"/>
</dbReference>
<dbReference type="GO" id="GO:0000166">
    <property type="term" value="F:nucleotide binding"/>
    <property type="evidence" value="ECO:0007669"/>
    <property type="project" value="UniProtKB-KW"/>
</dbReference>
<feature type="domain" description="CRESS-DNA virus Rep endonuclease" evidence="16">
    <location>
        <begin position="4"/>
        <end position="115"/>
    </location>
</feature>
<evidence type="ECO:0000256" key="5">
    <source>
        <dbReference type="ARBA" id="ARBA00022705"/>
    </source>
</evidence>
<name>A0A9N8EEX6_9STRA</name>
<sequence length="357" mass="40820">MGKRDPKKLFLLTYPQCEVEPQSILRFLEKTVPLKEYVIAREKHKDGNYHIHAYIRVDGEGIYLKDAPTLFRYKSEGNPDQHGNVAPITTTTRSINDVIKYCIKDDEEQKNYISNIDVDKYVVTKRKSPDYDMVKNYSTKEAFKEGLVSIDKLKAYDHARSVAVDSTPRDPSKCIGLWLCGPPGTGKSLYARIRTEGERLYNKSHNKWWCGYSGEKYVLIDDLGHQFKAWGQLKQWVDVYEISDEIKHGRTSLCYEEVIVTSNHTPRELLDLLDKTSPPHVIEMLIEAIGSRFKIVEFNSDTFTLLTGLPLQKKRSKTLNKPLCISNASFPLGSTITPLEEVLTPAPRENLVPHSPE</sequence>
<keyword evidence="8" id="KW-0547">Nucleotide-binding</keyword>
<evidence type="ECO:0000256" key="2">
    <source>
        <dbReference type="ARBA" id="ARBA00008545"/>
    </source>
</evidence>
<evidence type="ECO:0000256" key="8">
    <source>
        <dbReference type="ARBA" id="ARBA00022741"/>
    </source>
</evidence>
<comment type="cofactor">
    <cofactor evidence="1">
        <name>Mn(2+)</name>
        <dbReference type="ChEBI" id="CHEBI:29035"/>
    </cofactor>
</comment>
<keyword evidence="12" id="KW-0238">DNA-binding</keyword>
<keyword evidence="6" id="KW-0540">Nuclease</keyword>
<dbReference type="GO" id="GO:0004519">
    <property type="term" value="F:endonuclease activity"/>
    <property type="evidence" value="ECO:0007669"/>
    <property type="project" value="UniProtKB-KW"/>
</dbReference>
<dbReference type="GO" id="GO:0003677">
    <property type="term" value="F:DNA binding"/>
    <property type="evidence" value="ECO:0007669"/>
    <property type="project" value="UniProtKB-KW"/>
</dbReference>
<dbReference type="EMBL" id="CAICTM010000836">
    <property type="protein sequence ID" value="CAB9517190.1"/>
    <property type="molecule type" value="Genomic_DNA"/>
</dbReference>
<evidence type="ECO:0000313" key="17">
    <source>
        <dbReference type="EMBL" id="CAB9517190.1"/>
    </source>
</evidence>
<evidence type="ECO:0000256" key="1">
    <source>
        <dbReference type="ARBA" id="ARBA00001936"/>
    </source>
</evidence>
<keyword evidence="10" id="KW-0378">Hydrolase</keyword>
<comment type="caution">
    <text evidence="17">The sequence shown here is derived from an EMBL/GenBank/DDBJ whole genome shotgun (WGS) entry which is preliminary data.</text>
</comment>
<dbReference type="GO" id="GO:0046872">
    <property type="term" value="F:metal ion binding"/>
    <property type="evidence" value="ECO:0007669"/>
    <property type="project" value="UniProtKB-KW"/>
</dbReference>
<dbReference type="SUPFAM" id="SSF55464">
    <property type="entry name" value="Origin of replication-binding domain, RBD-like"/>
    <property type="match status" value="1"/>
</dbReference>
<dbReference type="GO" id="GO:0016787">
    <property type="term" value="F:hydrolase activity"/>
    <property type="evidence" value="ECO:0007669"/>
    <property type="project" value="UniProtKB-KW"/>
</dbReference>
<evidence type="ECO:0000256" key="7">
    <source>
        <dbReference type="ARBA" id="ARBA00022723"/>
    </source>
</evidence>
<proteinExistence type="inferred from homology"/>